<protein>
    <submittedName>
        <fullName evidence="1">Uncharacterized protein</fullName>
    </submittedName>
</protein>
<reference evidence="1" key="1">
    <citation type="submission" date="2021-08" db="EMBL/GenBank/DDBJ databases">
        <title>The first chromosome-level gecko genome reveals the dynamic sex chromosomes of Neotropical dwarf geckos (Sphaerodactylidae: Sphaerodactylus).</title>
        <authorList>
            <person name="Pinto B.J."/>
            <person name="Keating S.E."/>
            <person name="Gamble T."/>
        </authorList>
    </citation>
    <scope>NUCLEOTIDE SEQUENCE</scope>
    <source>
        <strain evidence="1">TG3544</strain>
    </source>
</reference>
<keyword evidence="2" id="KW-1185">Reference proteome</keyword>
<name>A0ACB8FPF1_9SAUR</name>
<dbReference type="EMBL" id="CM037619">
    <property type="protein sequence ID" value="KAH8007165.1"/>
    <property type="molecule type" value="Genomic_DNA"/>
</dbReference>
<organism evidence="1 2">
    <name type="scientific">Sphaerodactylus townsendi</name>
    <dbReference type="NCBI Taxonomy" id="933632"/>
    <lineage>
        <taxon>Eukaryota</taxon>
        <taxon>Metazoa</taxon>
        <taxon>Chordata</taxon>
        <taxon>Craniata</taxon>
        <taxon>Vertebrata</taxon>
        <taxon>Euteleostomi</taxon>
        <taxon>Lepidosauria</taxon>
        <taxon>Squamata</taxon>
        <taxon>Bifurcata</taxon>
        <taxon>Gekkota</taxon>
        <taxon>Sphaerodactylidae</taxon>
        <taxon>Sphaerodactylus</taxon>
    </lineage>
</organism>
<sequence length="98" mass="10915">MKPDKNVDREAIGVSVDPATQRFGPAEPYTSETSAAPDISPQLTSQAPQTKNYYNLVSFTSLTKQSTYSENTTNKKKADVNNVNIFNHEVLRKVDDCF</sequence>
<evidence type="ECO:0000313" key="1">
    <source>
        <dbReference type="EMBL" id="KAH8007165.1"/>
    </source>
</evidence>
<accession>A0ACB8FPF1</accession>
<proteinExistence type="predicted"/>
<gene>
    <name evidence="1" type="ORF">K3G42_017826</name>
</gene>
<evidence type="ECO:0000313" key="2">
    <source>
        <dbReference type="Proteomes" id="UP000827872"/>
    </source>
</evidence>
<dbReference type="Proteomes" id="UP000827872">
    <property type="component" value="Linkage Group LG06"/>
</dbReference>
<comment type="caution">
    <text evidence="1">The sequence shown here is derived from an EMBL/GenBank/DDBJ whole genome shotgun (WGS) entry which is preliminary data.</text>
</comment>